<dbReference type="InterPro" id="IPR037202">
    <property type="entry name" value="ESCRT_assembly_dom"/>
</dbReference>
<dbReference type="SUPFAM" id="SSF140427">
    <property type="entry name" value="VPS28 C-terminal domain-like"/>
    <property type="match status" value="1"/>
</dbReference>
<keyword evidence="10" id="KW-1185">Reference proteome</keyword>
<gene>
    <name evidence="9" type="ORF">EJ05DRAFT_227805</name>
</gene>
<dbReference type="FunFam" id="1.20.1440.200:FF:000003">
    <property type="entry name" value="Vacuolar protein sorting-associated protein 28"/>
    <property type="match status" value="1"/>
</dbReference>
<dbReference type="InterPro" id="IPR017899">
    <property type="entry name" value="VPS28_C"/>
</dbReference>
<dbReference type="Pfam" id="PF03997">
    <property type="entry name" value="VPS28"/>
    <property type="match status" value="1"/>
</dbReference>
<evidence type="ECO:0000256" key="6">
    <source>
        <dbReference type="PROSITE-ProRule" id="PRU00642"/>
    </source>
</evidence>
<dbReference type="GO" id="GO:0043328">
    <property type="term" value="P:protein transport to vacuole involved in ubiquitin-dependent protein catabolic process via the multivesicular body sorting pathway"/>
    <property type="evidence" value="ECO:0007669"/>
    <property type="project" value="TreeGrafter"/>
</dbReference>
<evidence type="ECO:0000256" key="2">
    <source>
        <dbReference type="ARBA" id="ARBA00022448"/>
    </source>
</evidence>
<name>A0A6A6VTQ8_9PEZI</name>
<dbReference type="GO" id="GO:0044877">
    <property type="term" value="F:protein-containing complex binding"/>
    <property type="evidence" value="ECO:0007669"/>
    <property type="project" value="TreeGrafter"/>
</dbReference>
<dbReference type="GO" id="GO:0000813">
    <property type="term" value="C:ESCRT I complex"/>
    <property type="evidence" value="ECO:0007669"/>
    <property type="project" value="UniProtKB-UniRule"/>
</dbReference>
<dbReference type="PROSITE" id="PS51313">
    <property type="entry name" value="VPS28_N"/>
    <property type="match status" value="1"/>
</dbReference>
<dbReference type="GO" id="GO:0031902">
    <property type="term" value="C:late endosome membrane"/>
    <property type="evidence" value="ECO:0007669"/>
    <property type="project" value="UniProtKB-SubCell"/>
</dbReference>
<dbReference type="PROSITE" id="PS51310">
    <property type="entry name" value="VPS28_C"/>
    <property type="match status" value="1"/>
</dbReference>
<accession>A0A6A6VTQ8</accession>
<keyword evidence="3 5" id="KW-0967">Endosome</keyword>
<organism evidence="9 10">
    <name type="scientific">Pseudovirgaria hyperparasitica</name>
    <dbReference type="NCBI Taxonomy" id="470096"/>
    <lineage>
        <taxon>Eukaryota</taxon>
        <taxon>Fungi</taxon>
        <taxon>Dikarya</taxon>
        <taxon>Ascomycota</taxon>
        <taxon>Pezizomycotina</taxon>
        <taxon>Dothideomycetes</taxon>
        <taxon>Dothideomycetes incertae sedis</taxon>
        <taxon>Acrospermales</taxon>
        <taxon>Acrospermaceae</taxon>
        <taxon>Pseudovirgaria</taxon>
    </lineage>
</organism>
<sequence>MYHQRQLPYAPTPYSYTPISNLSATISLDEEVKLSTTNAERDLYESLAELYSIIVTLDAVEKAYLRDSMKEVEYTDTCSRLLKQYKSVLNNDTVAKAFVDIETFTREWDMECPRATERIRVGIPATVEASSYKSTTNNGGNADADVILVVTATENFITVLDAVKIGMLEKDTLHPLLADIIQAVNKVTDEEFDSKSKIIQWLITLNQMKVSEKLTEDQAREFQFDIEQAYYGFKDTLKR</sequence>
<dbReference type="PANTHER" id="PTHR12937:SF0">
    <property type="entry name" value="VACUOLAR PROTEIN SORTING-ASSOCIATED PROTEIN 28 HOMOLOG"/>
    <property type="match status" value="1"/>
</dbReference>
<evidence type="ECO:0000313" key="9">
    <source>
        <dbReference type="EMBL" id="KAF2753176.1"/>
    </source>
</evidence>
<dbReference type="InterPro" id="IPR007143">
    <property type="entry name" value="Vps28"/>
</dbReference>
<proteinExistence type="inferred from homology"/>
<evidence type="ECO:0000313" key="10">
    <source>
        <dbReference type="Proteomes" id="UP000799437"/>
    </source>
</evidence>
<evidence type="ECO:0000259" key="8">
    <source>
        <dbReference type="PROSITE" id="PS51313"/>
    </source>
</evidence>
<dbReference type="OrthoDB" id="2671at2759"/>
<evidence type="ECO:0000256" key="4">
    <source>
        <dbReference type="ARBA" id="ARBA00022927"/>
    </source>
</evidence>
<comment type="subcellular location">
    <subcellularLocation>
        <location evidence="1">Late endosome membrane</location>
        <topology evidence="1">Peripheral membrane protein</topology>
    </subcellularLocation>
</comment>
<dbReference type="PIRSF" id="PIRSF017535">
    <property type="entry name" value="VPS28"/>
    <property type="match status" value="1"/>
</dbReference>
<dbReference type="InterPro" id="IPR017898">
    <property type="entry name" value="VPS28_N"/>
</dbReference>
<dbReference type="RefSeq" id="XP_033595627.1">
    <property type="nucleotide sequence ID" value="XM_033739954.1"/>
</dbReference>
<evidence type="ECO:0000256" key="1">
    <source>
        <dbReference type="ARBA" id="ARBA00004633"/>
    </source>
</evidence>
<keyword evidence="2 5" id="KW-0813">Transport</keyword>
<dbReference type="EMBL" id="ML996586">
    <property type="protein sequence ID" value="KAF2753176.1"/>
    <property type="molecule type" value="Genomic_DNA"/>
</dbReference>
<feature type="domain" description="VPS28 C-terminal" evidence="7">
    <location>
        <begin position="144"/>
        <end position="238"/>
    </location>
</feature>
<dbReference type="GeneID" id="54481008"/>
<dbReference type="PANTHER" id="PTHR12937">
    <property type="entry name" value="VACUOLAR PROTEIN SORTING 28, ISOFORM 2 VPS28"/>
    <property type="match status" value="1"/>
</dbReference>
<dbReference type="Gene3D" id="1.20.1440.200">
    <property type="match status" value="1"/>
</dbReference>
<comment type="similarity">
    <text evidence="5 6">Belongs to the VPS28 family.</text>
</comment>
<dbReference type="AlphaFoldDB" id="A0A6A6VTQ8"/>
<dbReference type="Gene3D" id="1.20.120.1130">
    <property type="match status" value="1"/>
</dbReference>
<evidence type="ECO:0000256" key="3">
    <source>
        <dbReference type="ARBA" id="ARBA00022753"/>
    </source>
</evidence>
<dbReference type="InterPro" id="IPR037206">
    <property type="entry name" value="VPS28_C_sf"/>
</dbReference>
<evidence type="ECO:0000259" key="7">
    <source>
        <dbReference type="PROSITE" id="PS51310"/>
    </source>
</evidence>
<protein>
    <recommendedName>
        <fullName evidence="5">Vacuolar protein sorting-associated protein 28</fullName>
    </recommendedName>
    <alternativeName>
        <fullName evidence="5">ESCRT-I complex subunit VPS28</fullName>
    </alternativeName>
</protein>
<dbReference type="FunFam" id="1.20.120.1130:FF:000001">
    <property type="entry name" value="Vacuolar protein sorting-associated protein 28 homolog"/>
    <property type="match status" value="1"/>
</dbReference>
<evidence type="ECO:0000256" key="5">
    <source>
        <dbReference type="PIRNR" id="PIRNR017535"/>
    </source>
</evidence>
<keyword evidence="4 5" id="KW-0653">Protein transport</keyword>
<dbReference type="SUPFAM" id="SSF140111">
    <property type="entry name" value="Endosomal sorting complex assembly domain"/>
    <property type="match status" value="1"/>
</dbReference>
<reference evidence="9" key="1">
    <citation type="journal article" date="2020" name="Stud. Mycol.">
        <title>101 Dothideomycetes genomes: a test case for predicting lifestyles and emergence of pathogens.</title>
        <authorList>
            <person name="Haridas S."/>
            <person name="Albert R."/>
            <person name="Binder M."/>
            <person name="Bloem J."/>
            <person name="Labutti K."/>
            <person name="Salamov A."/>
            <person name="Andreopoulos B."/>
            <person name="Baker S."/>
            <person name="Barry K."/>
            <person name="Bills G."/>
            <person name="Bluhm B."/>
            <person name="Cannon C."/>
            <person name="Castanera R."/>
            <person name="Culley D."/>
            <person name="Daum C."/>
            <person name="Ezra D."/>
            <person name="Gonzalez J."/>
            <person name="Henrissat B."/>
            <person name="Kuo A."/>
            <person name="Liang C."/>
            <person name="Lipzen A."/>
            <person name="Lutzoni F."/>
            <person name="Magnuson J."/>
            <person name="Mondo S."/>
            <person name="Nolan M."/>
            <person name="Ohm R."/>
            <person name="Pangilinan J."/>
            <person name="Park H.-J."/>
            <person name="Ramirez L."/>
            <person name="Alfaro M."/>
            <person name="Sun H."/>
            <person name="Tritt A."/>
            <person name="Yoshinaga Y."/>
            <person name="Zwiers L.-H."/>
            <person name="Turgeon B."/>
            <person name="Goodwin S."/>
            <person name="Spatafora J."/>
            <person name="Crous P."/>
            <person name="Grigoriev I."/>
        </authorList>
    </citation>
    <scope>NUCLEOTIDE SEQUENCE</scope>
    <source>
        <strain evidence="9">CBS 121739</strain>
    </source>
</reference>
<dbReference type="InterPro" id="IPR038358">
    <property type="entry name" value="VPS28_N_sf"/>
</dbReference>
<feature type="domain" description="VPS28 N-terminal" evidence="8">
    <location>
        <begin position="21"/>
        <end position="129"/>
    </location>
</feature>
<dbReference type="Proteomes" id="UP000799437">
    <property type="component" value="Unassembled WGS sequence"/>
</dbReference>
<comment type="function">
    <text evidence="5">Component of the ESCRT-I complex (endosomal sorting complex required for transport I), a regulator of vesicular trafficking process.</text>
</comment>